<protein>
    <submittedName>
        <fullName evidence="3">LOC107375239-like protein</fullName>
    </submittedName>
</protein>
<feature type="region of interest" description="Disordered" evidence="1">
    <location>
        <begin position="257"/>
        <end position="279"/>
    </location>
</feature>
<dbReference type="AlphaFoldDB" id="A0A9D3C3R1"/>
<evidence type="ECO:0000313" key="3">
    <source>
        <dbReference type="EMBL" id="KAF7228038.1"/>
    </source>
</evidence>
<sequence>MEKNTSGAITSLLRSIIAFCKLLFFFLSLFYTLFQHVMTLETSLWQAIDLQGHQETQGVPVPTLSSSGGMMREEPALQVPTVCPNSSPGQWQQRDDTTSLLHEVLVKQEIILQRSLTKMARDLFVPVAALQGLTTGGSVETRHHGIFPLADVQALMALERELGISPTLAHELGSTLDLAGGSTVKDTVRWVLKGAMTNALTKGITWRGQNGKVAFERLHLKGIVIAAVRRNPVCVASTEAEIINTIKNRFYWAGDRDGRRKKRMPTQPTPQPAQDSVQD</sequence>
<keyword evidence="2" id="KW-1133">Transmembrane helix</keyword>
<proteinExistence type="predicted"/>
<dbReference type="EMBL" id="JAAVVJ010000002">
    <property type="protein sequence ID" value="KAF7228038.1"/>
    <property type="molecule type" value="Genomic_DNA"/>
</dbReference>
<comment type="caution">
    <text evidence="3">The sequence shown here is derived from an EMBL/GenBank/DDBJ whole genome shotgun (WGS) entry which is preliminary data.</text>
</comment>
<reference evidence="3" key="1">
    <citation type="submission" date="2020-03" db="EMBL/GenBank/DDBJ databases">
        <title>Intra-Species Differences in Population Size shape Life History and Genome Evolution.</title>
        <authorList>
            <person name="Willemsen D."/>
            <person name="Cui R."/>
            <person name="Valenzano D.R."/>
        </authorList>
    </citation>
    <scope>NUCLEOTIDE SEQUENCE</scope>
    <source>
        <strain evidence="3">GRZ</strain>
        <tissue evidence="3">Whole</tissue>
    </source>
</reference>
<evidence type="ECO:0000256" key="1">
    <source>
        <dbReference type="SAM" id="MobiDB-lite"/>
    </source>
</evidence>
<name>A0A9D3C3R1_NOTFU</name>
<dbReference type="OMA" id="HTAMHRT"/>
<keyword evidence="2" id="KW-0812">Transmembrane</keyword>
<dbReference type="PANTHER" id="PTHR34153">
    <property type="entry name" value="SI:CH211-262H13.3-RELATED-RELATED"/>
    <property type="match status" value="1"/>
</dbReference>
<dbReference type="KEGG" id="nfu:107375239"/>
<feature type="transmembrane region" description="Helical" evidence="2">
    <location>
        <begin position="12"/>
        <end position="34"/>
    </location>
</feature>
<evidence type="ECO:0000313" key="4">
    <source>
        <dbReference type="Proteomes" id="UP000822369"/>
    </source>
</evidence>
<evidence type="ECO:0000256" key="2">
    <source>
        <dbReference type="SAM" id="Phobius"/>
    </source>
</evidence>
<gene>
    <name evidence="3" type="ORF">G4P62_000217</name>
</gene>
<dbReference type="PANTHER" id="PTHR34153:SF2">
    <property type="entry name" value="SI:CH211-262H13.3-RELATED"/>
    <property type="match status" value="1"/>
</dbReference>
<organism evidence="3 4">
    <name type="scientific">Nothobranchius furzeri</name>
    <name type="common">Turquoise killifish</name>
    <dbReference type="NCBI Taxonomy" id="105023"/>
    <lineage>
        <taxon>Eukaryota</taxon>
        <taxon>Metazoa</taxon>
        <taxon>Chordata</taxon>
        <taxon>Craniata</taxon>
        <taxon>Vertebrata</taxon>
        <taxon>Euteleostomi</taxon>
        <taxon>Actinopterygii</taxon>
        <taxon>Neopterygii</taxon>
        <taxon>Teleostei</taxon>
        <taxon>Neoteleostei</taxon>
        <taxon>Acanthomorphata</taxon>
        <taxon>Ovalentaria</taxon>
        <taxon>Atherinomorphae</taxon>
        <taxon>Cyprinodontiformes</taxon>
        <taxon>Nothobranchiidae</taxon>
        <taxon>Nothobranchius</taxon>
    </lineage>
</organism>
<dbReference type="Proteomes" id="UP000822369">
    <property type="component" value="Chromosome 2"/>
</dbReference>
<keyword evidence="2" id="KW-0472">Membrane</keyword>
<accession>A0A9D3C3R1</accession>